<organism evidence="1 2">
    <name type="scientific">Tanacetum coccineum</name>
    <dbReference type="NCBI Taxonomy" id="301880"/>
    <lineage>
        <taxon>Eukaryota</taxon>
        <taxon>Viridiplantae</taxon>
        <taxon>Streptophyta</taxon>
        <taxon>Embryophyta</taxon>
        <taxon>Tracheophyta</taxon>
        <taxon>Spermatophyta</taxon>
        <taxon>Magnoliopsida</taxon>
        <taxon>eudicotyledons</taxon>
        <taxon>Gunneridae</taxon>
        <taxon>Pentapetalae</taxon>
        <taxon>asterids</taxon>
        <taxon>campanulids</taxon>
        <taxon>Asterales</taxon>
        <taxon>Asteraceae</taxon>
        <taxon>Asteroideae</taxon>
        <taxon>Anthemideae</taxon>
        <taxon>Anthemidinae</taxon>
        <taxon>Tanacetum</taxon>
    </lineage>
</organism>
<dbReference type="EMBL" id="BQNB010018788">
    <property type="protein sequence ID" value="GJT78287.1"/>
    <property type="molecule type" value="Genomic_DNA"/>
</dbReference>
<name>A0ABQ5GRJ2_9ASTR</name>
<comment type="caution">
    <text evidence="1">The sequence shown here is derived from an EMBL/GenBank/DDBJ whole genome shotgun (WGS) entry which is preliminary data.</text>
</comment>
<dbReference type="Proteomes" id="UP001151760">
    <property type="component" value="Unassembled WGS sequence"/>
</dbReference>
<keyword evidence="2" id="KW-1185">Reference proteome</keyword>
<evidence type="ECO:0000313" key="1">
    <source>
        <dbReference type="EMBL" id="GJT78287.1"/>
    </source>
</evidence>
<evidence type="ECO:0000313" key="2">
    <source>
        <dbReference type="Proteomes" id="UP001151760"/>
    </source>
</evidence>
<accession>A0ABQ5GRJ2</accession>
<reference evidence="1" key="1">
    <citation type="journal article" date="2022" name="Int. J. Mol. Sci.">
        <title>Draft Genome of Tanacetum Coccineum: Genomic Comparison of Closely Related Tanacetum-Family Plants.</title>
        <authorList>
            <person name="Yamashiro T."/>
            <person name="Shiraishi A."/>
            <person name="Nakayama K."/>
            <person name="Satake H."/>
        </authorList>
    </citation>
    <scope>NUCLEOTIDE SEQUENCE</scope>
</reference>
<sequence>MVVDEGEPTGSTTLEATIATRSRETVRGGRFSTNSSKKACGMMVVNDGKLLMMILDRVGDTRLEMIEIASSSRLSLAHFLAFLESFHYVSNLCSAGGQSILEQLLNVDRKGFADAVNALTKFMFLKYQLEMWRMDSS</sequence>
<protein>
    <submittedName>
        <fullName evidence="1">Uncharacterized protein</fullName>
    </submittedName>
</protein>
<reference evidence="1" key="2">
    <citation type="submission" date="2022-01" db="EMBL/GenBank/DDBJ databases">
        <authorList>
            <person name="Yamashiro T."/>
            <person name="Shiraishi A."/>
            <person name="Satake H."/>
            <person name="Nakayama K."/>
        </authorList>
    </citation>
    <scope>NUCLEOTIDE SEQUENCE</scope>
</reference>
<proteinExistence type="predicted"/>
<gene>
    <name evidence="1" type="ORF">Tco_1045012</name>
</gene>